<keyword evidence="3" id="KW-1185">Reference proteome</keyword>
<reference evidence="2" key="2">
    <citation type="submission" date="2025-08" db="UniProtKB">
        <authorList>
            <consortium name="Ensembl"/>
        </authorList>
    </citation>
    <scope>IDENTIFICATION</scope>
</reference>
<evidence type="ECO:0000256" key="1">
    <source>
        <dbReference type="SAM" id="Phobius"/>
    </source>
</evidence>
<dbReference type="PANTHER" id="PTHR35256:SF1">
    <property type="entry name" value="EXPRESSED SEQUENCE AI429214"/>
    <property type="match status" value="1"/>
</dbReference>
<keyword evidence="1" id="KW-0812">Transmembrane</keyword>
<name>A0A803WDH1_FICAL</name>
<dbReference type="AlphaFoldDB" id="A0A803WDH1"/>
<dbReference type="Ensembl" id="ENSFALT00000040709.1">
    <property type="protein sequence ID" value="ENSFALP00000033027.1"/>
    <property type="gene ID" value="ENSFALG00000011255.2"/>
</dbReference>
<protein>
    <submittedName>
        <fullName evidence="2">Uncharacterized protein</fullName>
    </submittedName>
</protein>
<organism evidence="2 3">
    <name type="scientific">Ficedula albicollis</name>
    <name type="common">Collared flycatcher</name>
    <name type="synonym">Muscicapa albicollis</name>
    <dbReference type="NCBI Taxonomy" id="59894"/>
    <lineage>
        <taxon>Eukaryota</taxon>
        <taxon>Metazoa</taxon>
        <taxon>Chordata</taxon>
        <taxon>Craniata</taxon>
        <taxon>Vertebrata</taxon>
        <taxon>Euteleostomi</taxon>
        <taxon>Archelosauria</taxon>
        <taxon>Archosauria</taxon>
        <taxon>Dinosauria</taxon>
        <taxon>Saurischia</taxon>
        <taxon>Theropoda</taxon>
        <taxon>Coelurosauria</taxon>
        <taxon>Aves</taxon>
        <taxon>Neognathae</taxon>
        <taxon>Neoaves</taxon>
        <taxon>Telluraves</taxon>
        <taxon>Australaves</taxon>
        <taxon>Passeriformes</taxon>
        <taxon>Muscicapidae</taxon>
        <taxon>Ficedula</taxon>
    </lineage>
</organism>
<keyword evidence="1" id="KW-0472">Membrane</keyword>
<dbReference type="Pfam" id="PF15379">
    <property type="entry name" value="DUF4606"/>
    <property type="match status" value="1"/>
</dbReference>
<dbReference type="Proteomes" id="UP000016665">
    <property type="component" value="Chromosome 4A"/>
</dbReference>
<dbReference type="GeneTree" id="ENSGT00940000166620"/>
<dbReference type="PANTHER" id="PTHR35256">
    <property type="entry name" value="CHROMOSOME 8 OPEN READING FRAME 48"/>
    <property type="match status" value="1"/>
</dbReference>
<dbReference type="InterPro" id="IPR027932">
    <property type="entry name" value="DUF4606"/>
</dbReference>
<reference evidence="2 3" key="1">
    <citation type="journal article" date="2012" name="Nature">
        <title>The genomic landscape of species divergence in Ficedula flycatchers.</title>
        <authorList>
            <person name="Ellegren H."/>
            <person name="Smeds L."/>
            <person name="Burri R."/>
            <person name="Olason P.I."/>
            <person name="Backstrom N."/>
            <person name="Kawakami T."/>
            <person name="Kunstner A."/>
            <person name="Makinen H."/>
            <person name="Nadachowska-Brzyska K."/>
            <person name="Qvarnstrom A."/>
            <person name="Uebbing S."/>
            <person name="Wolf J.B."/>
        </authorList>
    </citation>
    <scope>NUCLEOTIDE SEQUENCE [LARGE SCALE GENOMIC DNA]</scope>
</reference>
<sequence>ILLLEPVWSHLLCKFSSTFVFKFCFWSLFGAIYCASSHPHLCLNSAFGACFYCFSSHPYLCLNSDFGACLRAIYCASSHPHLCLNSDFGACLRAIYCASSHPHLCLNSDFRACFYCGSSHPHFCSNFDFGASFRAIYCASSYSSHLNLCLKSDFRACLRAIYCASSSNSHPHLCLKSAFRACFYCVSSHPHLCLNSDFRACFYCGSSHPHFCSNFDFGASFRAIFISCSSHLNWCCNAALLLLQAEPDPAFAFPLAHTRSHRCRAAIPLFPLMLLCCFFPAGVAGLSPAELAALRTFCSSSISRMQQEQPQKCRKLHWRIPARPNQPGDSCAVPAQLMNRILLGNTRQAVKQVTEAEIHEASTCPECQQKEAELARAAFLRHKKTLLQGALIQERLEEQLYSRDMLTLLGEALRSFPKPAEDLWQRLKDQEMKNLHQP</sequence>
<feature type="transmembrane region" description="Helical" evidence="1">
    <location>
        <begin position="265"/>
        <end position="286"/>
    </location>
</feature>
<evidence type="ECO:0000313" key="3">
    <source>
        <dbReference type="Proteomes" id="UP000016665"/>
    </source>
</evidence>
<gene>
    <name evidence="2" type="primary">C4AH8orf48</name>
</gene>
<keyword evidence="1" id="KW-1133">Transmembrane helix</keyword>
<reference evidence="2" key="3">
    <citation type="submission" date="2025-09" db="UniProtKB">
        <authorList>
            <consortium name="Ensembl"/>
        </authorList>
    </citation>
    <scope>IDENTIFICATION</scope>
</reference>
<evidence type="ECO:0000313" key="2">
    <source>
        <dbReference type="Ensembl" id="ENSFALP00000033027.1"/>
    </source>
</evidence>
<accession>A0A803WDH1</accession>
<proteinExistence type="predicted"/>